<organism evidence="9 10">
    <name type="scientific">Nocardioides luti</name>
    <dbReference type="NCBI Taxonomy" id="2761101"/>
    <lineage>
        <taxon>Bacteria</taxon>
        <taxon>Bacillati</taxon>
        <taxon>Actinomycetota</taxon>
        <taxon>Actinomycetes</taxon>
        <taxon>Propionibacteriales</taxon>
        <taxon>Nocardioidaceae</taxon>
        <taxon>Nocardioides</taxon>
    </lineage>
</organism>
<accession>A0A7X0RJ46</accession>
<dbReference type="AlphaFoldDB" id="A0A7X0RJ46"/>
<feature type="transmembrane region" description="Helical" evidence="8">
    <location>
        <begin position="280"/>
        <end position="304"/>
    </location>
</feature>
<feature type="transmembrane region" description="Helical" evidence="8">
    <location>
        <begin position="361"/>
        <end position="380"/>
    </location>
</feature>
<dbReference type="Proteomes" id="UP000523955">
    <property type="component" value="Unassembled WGS sequence"/>
</dbReference>
<evidence type="ECO:0000256" key="8">
    <source>
        <dbReference type="SAM" id="Phobius"/>
    </source>
</evidence>
<evidence type="ECO:0000256" key="7">
    <source>
        <dbReference type="ARBA" id="ARBA00043987"/>
    </source>
</evidence>
<comment type="subcellular location">
    <subcellularLocation>
        <location evidence="1">Membrane</location>
        <topology evidence="1">Multi-pass membrane protein</topology>
    </subcellularLocation>
</comment>
<evidence type="ECO:0000313" key="9">
    <source>
        <dbReference type="EMBL" id="MBB6629256.1"/>
    </source>
</evidence>
<comment type="similarity">
    <text evidence="7">Belongs to the MptA/B family.</text>
</comment>
<evidence type="ECO:0000256" key="2">
    <source>
        <dbReference type="ARBA" id="ARBA00022676"/>
    </source>
</evidence>
<dbReference type="RefSeq" id="WP_185254228.1">
    <property type="nucleotide sequence ID" value="NZ_JACKXE010000001.1"/>
</dbReference>
<evidence type="ECO:0000256" key="5">
    <source>
        <dbReference type="ARBA" id="ARBA00022989"/>
    </source>
</evidence>
<keyword evidence="5 8" id="KW-1133">Transmembrane helix</keyword>
<feature type="transmembrane region" description="Helical" evidence="8">
    <location>
        <begin position="163"/>
        <end position="181"/>
    </location>
</feature>
<feature type="transmembrane region" description="Helical" evidence="8">
    <location>
        <begin position="400"/>
        <end position="426"/>
    </location>
</feature>
<feature type="transmembrane region" description="Helical" evidence="8">
    <location>
        <begin position="324"/>
        <end position="349"/>
    </location>
</feature>
<dbReference type="NCBIfam" id="NF038066">
    <property type="entry name" value="MptB"/>
    <property type="match status" value="1"/>
</dbReference>
<sequence length="454" mass="45622">MRSPHTRPGVLGAVLILAGGLVTATLPADSWAAGLPLRLSAGGRLLGTVTVLVGLALLAAAWLRLWRAAVAGRVDVGDVRRAVAAWCVPLLLAPPLFSRDGWSYVAQGELTRIGLSPYVWGPGVLHGSLVDAVDPRWLPTATPYGPLPLLWGALAADLVRDPWLLVVAHRLLALAGLVLLARALPRLAGWSGASPAAVSALVLGCPLVLAHGVGGLHNDLLMVGLAATALVVAAERGWVAGAVVGGLAASVKVPGGLVCIGIAVLTLPTLAPLAQRVRRLLGVAAVSGATVVAAGVLTGVGTGWVEALGVPGTLDSALSVTSLLGHLVPGARAAGTGLALLLVAATALVARTGDRLTALRATAAALTATVVLSPVVHPWYALWCVPFLAVARLGPRGTALLAWACLVLGVAAPLGYVPAGIGLLAGGLAITGWTARTTATPQAAAPEREDVTGR</sequence>
<dbReference type="InterPro" id="IPR049829">
    <property type="entry name" value="MptA/B-like"/>
</dbReference>
<keyword evidence="10" id="KW-1185">Reference proteome</keyword>
<dbReference type="GO" id="GO:0016020">
    <property type="term" value="C:membrane"/>
    <property type="evidence" value="ECO:0007669"/>
    <property type="project" value="UniProtKB-SubCell"/>
</dbReference>
<proteinExistence type="inferred from homology"/>
<reference evidence="9 10" key="1">
    <citation type="submission" date="2020-08" db="EMBL/GenBank/DDBJ databases">
        <authorList>
            <person name="Seo M.-J."/>
        </authorList>
    </citation>
    <scope>NUCLEOTIDE SEQUENCE [LARGE SCALE GENOMIC DNA]</scope>
    <source>
        <strain evidence="9 10">KIGAM211</strain>
    </source>
</reference>
<feature type="transmembrane region" description="Helical" evidence="8">
    <location>
        <begin position="42"/>
        <end position="63"/>
    </location>
</feature>
<evidence type="ECO:0000256" key="4">
    <source>
        <dbReference type="ARBA" id="ARBA00022692"/>
    </source>
</evidence>
<evidence type="ECO:0000313" key="10">
    <source>
        <dbReference type="Proteomes" id="UP000523955"/>
    </source>
</evidence>
<comment type="caution">
    <text evidence="9">The sequence shown here is derived from an EMBL/GenBank/DDBJ whole genome shotgun (WGS) entry which is preliminary data.</text>
</comment>
<feature type="transmembrane region" description="Helical" evidence="8">
    <location>
        <begin position="187"/>
        <end position="209"/>
    </location>
</feature>
<gene>
    <name evidence="9" type="primary">mptB</name>
    <name evidence="9" type="ORF">H5V45_18155</name>
</gene>
<name>A0A7X0RJ46_9ACTN</name>
<dbReference type="GO" id="GO:0016757">
    <property type="term" value="F:glycosyltransferase activity"/>
    <property type="evidence" value="ECO:0007669"/>
    <property type="project" value="UniProtKB-KW"/>
</dbReference>
<feature type="transmembrane region" description="Helical" evidence="8">
    <location>
        <begin position="221"/>
        <end position="249"/>
    </location>
</feature>
<evidence type="ECO:0000256" key="3">
    <source>
        <dbReference type="ARBA" id="ARBA00022679"/>
    </source>
</evidence>
<dbReference type="EMBL" id="JACKXE010000001">
    <property type="protein sequence ID" value="MBB6629256.1"/>
    <property type="molecule type" value="Genomic_DNA"/>
</dbReference>
<dbReference type="Pfam" id="PF26314">
    <property type="entry name" value="MptA_B_family"/>
    <property type="match status" value="1"/>
</dbReference>
<keyword evidence="3 9" id="KW-0808">Transferase</keyword>
<keyword evidence="4 8" id="KW-0812">Transmembrane</keyword>
<feature type="transmembrane region" description="Helical" evidence="8">
    <location>
        <begin position="255"/>
        <end position="273"/>
    </location>
</feature>
<evidence type="ECO:0000256" key="6">
    <source>
        <dbReference type="ARBA" id="ARBA00023136"/>
    </source>
</evidence>
<keyword evidence="6 8" id="KW-0472">Membrane</keyword>
<evidence type="ECO:0000256" key="1">
    <source>
        <dbReference type="ARBA" id="ARBA00004141"/>
    </source>
</evidence>
<keyword evidence="2 9" id="KW-0328">Glycosyltransferase</keyword>
<protein>
    <submittedName>
        <fullName evidence="9">Polyprenol phosphomannose-dependent alpha 1,6 mannosyltransferase MptB</fullName>
    </submittedName>
</protein>